<keyword evidence="1" id="KW-0812">Transmembrane</keyword>
<keyword evidence="1" id="KW-1133">Transmembrane helix</keyword>
<evidence type="ECO:0000313" key="2">
    <source>
        <dbReference type="EMBL" id="KDR80021.1"/>
    </source>
</evidence>
<dbReference type="HOGENOM" id="CLU_1787014_0_0_1"/>
<evidence type="ECO:0000313" key="3">
    <source>
        <dbReference type="Proteomes" id="UP000027222"/>
    </source>
</evidence>
<feature type="transmembrane region" description="Helical" evidence="1">
    <location>
        <begin position="56"/>
        <end position="78"/>
    </location>
</feature>
<accession>A0A067TA77</accession>
<keyword evidence="3" id="KW-1185">Reference proteome</keyword>
<dbReference type="Proteomes" id="UP000027222">
    <property type="component" value="Unassembled WGS sequence"/>
</dbReference>
<name>A0A067TA77_GALM3</name>
<organism evidence="2 3">
    <name type="scientific">Galerina marginata (strain CBS 339.88)</name>
    <dbReference type="NCBI Taxonomy" id="685588"/>
    <lineage>
        <taxon>Eukaryota</taxon>
        <taxon>Fungi</taxon>
        <taxon>Dikarya</taxon>
        <taxon>Basidiomycota</taxon>
        <taxon>Agaricomycotina</taxon>
        <taxon>Agaricomycetes</taxon>
        <taxon>Agaricomycetidae</taxon>
        <taxon>Agaricales</taxon>
        <taxon>Agaricineae</taxon>
        <taxon>Strophariaceae</taxon>
        <taxon>Galerina</taxon>
    </lineage>
</organism>
<reference evidence="3" key="1">
    <citation type="journal article" date="2014" name="Proc. Natl. Acad. Sci. U.S.A.">
        <title>Extensive sampling of basidiomycete genomes demonstrates inadequacy of the white-rot/brown-rot paradigm for wood decay fungi.</title>
        <authorList>
            <person name="Riley R."/>
            <person name="Salamov A.A."/>
            <person name="Brown D.W."/>
            <person name="Nagy L.G."/>
            <person name="Floudas D."/>
            <person name="Held B.W."/>
            <person name="Levasseur A."/>
            <person name="Lombard V."/>
            <person name="Morin E."/>
            <person name="Otillar R."/>
            <person name="Lindquist E.A."/>
            <person name="Sun H."/>
            <person name="LaButti K.M."/>
            <person name="Schmutz J."/>
            <person name="Jabbour D."/>
            <person name="Luo H."/>
            <person name="Baker S.E."/>
            <person name="Pisabarro A.G."/>
            <person name="Walton J.D."/>
            <person name="Blanchette R.A."/>
            <person name="Henrissat B."/>
            <person name="Martin F."/>
            <person name="Cullen D."/>
            <person name="Hibbett D.S."/>
            <person name="Grigoriev I.V."/>
        </authorList>
    </citation>
    <scope>NUCLEOTIDE SEQUENCE [LARGE SCALE GENOMIC DNA]</scope>
    <source>
        <strain evidence="3">CBS 339.88</strain>
    </source>
</reference>
<evidence type="ECO:0000256" key="1">
    <source>
        <dbReference type="SAM" id="Phobius"/>
    </source>
</evidence>
<sequence length="145" mass="16452">MSVTLGNTKGAGFLGCVLGSILFGVSLVQVYLYYVQYPKDWLFQKVVVRIPGLRRSYHYLLLCVKVALLLYQSILLFLSHILTFVFRALDTTHTAVAIYTVYFYVVEVVEHLSVRHSVVWSIKVSLAVPFIFDHLSDDYAGSRAI</sequence>
<dbReference type="AlphaFoldDB" id="A0A067TA77"/>
<protein>
    <submittedName>
        <fullName evidence="2">Uncharacterized protein</fullName>
    </submittedName>
</protein>
<dbReference type="EMBL" id="KL142372">
    <property type="protein sequence ID" value="KDR80021.1"/>
    <property type="molecule type" value="Genomic_DNA"/>
</dbReference>
<gene>
    <name evidence="2" type="ORF">GALMADRAFT_222935</name>
</gene>
<feature type="transmembrane region" description="Helical" evidence="1">
    <location>
        <begin position="12"/>
        <end position="35"/>
    </location>
</feature>
<proteinExistence type="predicted"/>
<keyword evidence="1" id="KW-0472">Membrane</keyword>